<evidence type="ECO:0000313" key="2">
    <source>
        <dbReference type="EMBL" id="KAF0518651.1"/>
    </source>
</evidence>
<comment type="caution">
    <text evidence="2">The sequence shown here is derived from an EMBL/GenBank/DDBJ whole genome shotgun (WGS) entry which is preliminary data.</text>
</comment>
<keyword evidence="1" id="KW-1133">Transmembrane helix</keyword>
<sequence length="76" mass="8409">MEYGDSGLSSFIILALMVVPSYVVISGFIISVLSLVISTFAVSVVFRAIVGGDFRAIVGGNFRLCRRWYAWTLPFR</sequence>
<accession>A0A8H4EMP8</accession>
<dbReference type="Proteomes" id="UP000439903">
    <property type="component" value="Unassembled WGS sequence"/>
</dbReference>
<name>A0A8H4EMP8_GIGMA</name>
<organism evidence="2 3">
    <name type="scientific">Gigaspora margarita</name>
    <dbReference type="NCBI Taxonomy" id="4874"/>
    <lineage>
        <taxon>Eukaryota</taxon>
        <taxon>Fungi</taxon>
        <taxon>Fungi incertae sedis</taxon>
        <taxon>Mucoromycota</taxon>
        <taxon>Glomeromycotina</taxon>
        <taxon>Glomeromycetes</taxon>
        <taxon>Diversisporales</taxon>
        <taxon>Gigasporaceae</taxon>
        <taxon>Gigaspora</taxon>
    </lineage>
</organism>
<gene>
    <name evidence="2" type="ORF">F8M41_016700</name>
</gene>
<reference evidence="2 3" key="1">
    <citation type="journal article" date="2019" name="Environ. Microbiol.">
        <title>At the nexus of three kingdoms: the genome of the mycorrhizal fungus Gigaspora margarita provides insights into plant, endobacterial and fungal interactions.</title>
        <authorList>
            <person name="Venice F."/>
            <person name="Ghignone S."/>
            <person name="Salvioli di Fossalunga A."/>
            <person name="Amselem J."/>
            <person name="Novero M."/>
            <person name="Xianan X."/>
            <person name="Sedzielewska Toro K."/>
            <person name="Morin E."/>
            <person name="Lipzen A."/>
            <person name="Grigoriev I.V."/>
            <person name="Henrissat B."/>
            <person name="Martin F.M."/>
            <person name="Bonfante P."/>
        </authorList>
    </citation>
    <scope>NUCLEOTIDE SEQUENCE [LARGE SCALE GENOMIC DNA]</scope>
    <source>
        <strain evidence="2 3">BEG34</strain>
    </source>
</reference>
<feature type="transmembrane region" description="Helical" evidence="1">
    <location>
        <begin position="12"/>
        <end position="45"/>
    </location>
</feature>
<keyword evidence="1" id="KW-0812">Transmembrane</keyword>
<dbReference type="EMBL" id="WTPW01000369">
    <property type="protein sequence ID" value="KAF0518651.1"/>
    <property type="molecule type" value="Genomic_DNA"/>
</dbReference>
<evidence type="ECO:0000256" key="1">
    <source>
        <dbReference type="SAM" id="Phobius"/>
    </source>
</evidence>
<protein>
    <submittedName>
        <fullName evidence="2">Uncharacterized protein</fullName>
    </submittedName>
</protein>
<evidence type="ECO:0000313" key="3">
    <source>
        <dbReference type="Proteomes" id="UP000439903"/>
    </source>
</evidence>
<keyword evidence="3" id="KW-1185">Reference proteome</keyword>
<proteinExistence type="predicted"/>
<dbReference type="AlphaFoldDB" id="A0A8H4EMP8"/>
<keyword evidence="1" id="KW-0472">Membrane</keyword>